<evidence type="ECO:0000313" key="5">
    <source>
        <dbReference type="Proteomes" id="UP000707451"/>
    </source>
</evidence>
<dbReference type="EMBL" id="JAHRHY010000003">
    <property type="protein sequence ID" value="KAG9071275.1"/>
    <property type="molecule type" value="Genomic_DNA"/>
</dbReference>
<dbReference type="InterPro" id="IPR010095">
    <property type="entry name" value="Cas12f1-like_TNB"/>
</dbReference>
<feature type="domain" description="Cas12f1-like TNB" evidence="3">
    <location>
        <begin position="55"/>
        <end position="117"/>
    </location>
</feature>
<feature type="region of interest" description="Disordered" evidence="2">
    <location>
        <begin position="148"/>
        <end position="171"/>
    </location>
</feature>
<reference evidence="4" key="1">
    <citation type="submission" date="2021-06" db="EMBL/GenBank/DDBJ databases">
        <title>Genome Sequence of Mortierella hyaline Strain SCG-10, a Cold-Adapted, Nitrate-Reducing Fungus Isolated from Soil in Minnesota, USA.</title>
        <authorList>
            <person name="Aldossari N."/>
        </authorList>
    </citation>
    <scope>NUCLEOTIDE SEQUENCE</scope>
    <source>
        <strain evidence="4">SCG-10</strain>
    </source>
</reference>
<organism evidence="4 5">
    <name type="scientific">Linnemannia hyalina</name>
    <dbReference type="NCBI Taxonomy" id="64524"/>
    <lineage>
        <taxon>Eukaryota</taxon>
        <taxon>Fungi</taxon>
        <taxon>Fungi incertae sedis</taxon>
        <taxon>Mucoromycota</taxon>
        <taxon>Mortierellomycotina</taxon>
        <taxon>Mortierellomycetes</taxon>
        <taxon>Mortierellales</taxon>
        <taxon>Mortierellaceae</taxon>
        <taxon>Linnemannia</taxon>
    </lineage>
</organism>
<proteinExistence type="predicted"/>
<evidence type="ECO:0000313" key="4">
    <source>
        <dbReference type="EMBL" id="KAG9071275.1"/>
    </source>
</evidence>
<evidence type="ECO:0000259" key="3">
    <source>
        <dbReference type="Pfam" id="PF07282"/>
    </source>
</evidence>
<gene>
    <name evidence="4" type="ORF">KI688_008821</name>
</gene>
<keyword evidence="1" id="KW-0238">DNA-binding</keyword>
<accession>A0A9P8BWU0</accession>
<dbReference type="Pfam" id="PF07282">
    <property type="entry name" value="Cas12f1-like_TNB"/>
    <property type="match status" value="1"/>
</dbReference>
<comment type="caution">
    <text evidence="4">The sequence shown here is derived from an EMBL/GenBank/DDBJ whole genome shotgun (WGS) entry which is preliminary data.</text>
</comment>
<keyword evidence="5" id="KW-1185">Reference proteome</keyword>
<name>A0A9P8BWU0_9FUNG</name>
<evidence type="ECO:0000256" key="2">
    <source>
        <dbReference type="SAM" id="MobiDB-lite"/>
    </source>
</evidence>
<dbReference type="GO" id="GO:0003677">
    <property type="term" value="F:DNA binding"/>
    <property type="evidence" value="ECO:0007669"/>
    <property type="project" value="UniProtKB-KW"/>
</dbReference>
<protein>
    <recommendedName>
        <fullName evidence="3">Cas12f1-like TNB domain-containing protein</fullName>
    </recommendedName>
</protein>
<dbReference type="AlphaFoldDB" id="A0A9P8BWU0"/>
<sequence length="171" mass="18713">MERARQYEYQLLADRLLGIVGGSIGRRYDPVNPVLIGVGLGKFSIRSGLSSLDSTFLSFFVQKARSLGYLAVGLNGYYTSKKCPYCGLCVAQVTFRRFFCPTCHVYHHRDVMAAVNMANLVRGYLEKQQRPEHLQPVAPDGSLPWMASAGAGSEHSRTQPLEAAAAGALAQ</sequence>
<dbReference type="OrthoDB" id="2433906at2759"/>
<evidence type="ECO:0000256" key="1">
    <source>
        <dbReference type="ARBA" id="ARBA00023125"/>
    </source>
</evidence>
<dbReference type="Proteomes" id="UP000707451">
    <property type="component" value="Unassembled WGS sequence"/>
</dbReference>